<name>X1SU03_9ZZZZ</name>
<comment type="caution">
    <text evidence="1">The sequence shown here is derived from an EMBL/GenBank/DDBJ whole genome shotgun (WGS) entry which is preliminary data.</text>
</comment>
<organism evidence="1">
    <name type="scientific">marine sediment metagenome</name>
    <dbReference type="NCBI Taxonomy" id="412755"/>
    <lineage>
        <taxon>unclassified sequences</taxon>
        <taxon>metagenomes</taxon>
        <taxon>ecological metagenomes</taxon>
    </lineage>
</organism>
<gene>
    <name evidence="1" type="ORF">S12H4_24899</name>
</gene>
<feature type="non-terminal residue" evidence="1">
    <location>
        <position position="1"/>
    </location>
</feature>
<reference evidence="1" key="1">
    <citation type="journal article" date="2014" name="Front. Microbiol.">
        <title>High frequency of phylogenetically diverse reductive dehalogenase-homologous genes in deep subseafloor sedimentary metagenomes.</title>
        <authorList>
            <person name="Kawai M."/>
            <person name="Futagami T."/>
            <person name="Toyoda A."/>
            <person name="Takaki Y."/>
            <person name="Nishi S."/>
            <person name="Hori S."/>
            <person name="Arai W."/>
            <person name="Tsubouchi T."/>
            <person name="Morono Y."/>
            <person name="Uchiyama I."/>
            <person name="Ito T."/>
            <person name="Fujiyama A."/>
            <person name="Inagaki F."/>
            <person name="Takami H."/>
        </authorList>
    </citation>
    <scope>NUCLEOTIDE SEQUENCE</scope>
    <source>
        <strain evidence="1">Expedition CK06-06</strain>
    </source>
</reference>
<evidence type="ECO:0000313" key="1">
    <source>
        <dbReference type="EMBL" id="GAI82601.1"/>
    </source>
</evidence>
<protein>
    <submittedName>
        <fullName evidence="1">Uncharacterized protein</fullName>
    </submittedName>
</protein>
<proteinExistence type="predicted"/>
<sequence length="45" mass="5395">DKRESFFRGHIFLFDTQKDMVQKCIYNAEEYGIPKQIAENNIKKT</sequence>
<dbReference type="EMBL" id="BARW01013689">
    <property type="protein sequence ID" value="GAI82601.1"/>
    <property type="molecule type" value="Genomic_DNA"/>
</dbReference>
<accession>X1SU03</accession>
<dbReference type="AlphaFoldDB" id="X1SU03"/>